<evidence type="ECO:0000259" key="3">
    <source>
        <dbReference type="Pfam" id="PF20942"/>
    </source>
</evidence>
<proteinExistence type="predicted"/>
<dbReference type="InterPro" id="IPR048296">
    <property type="entry name" value="DUF4785_central"/>
</dbReference>
<gene>
    <name evidence="6" type="ORF">A8135_03710</name>
    <name evidence="5" type="ORF">Ljam_0950</name>
</gene>
<dbReference type="Pfam" id="PF16024">
    <property type="entry name" value="DUF4785_1st"/>
    <property type="match status" value="1"/>
</dbReference>
<dbReference type="Gene3D" id="2.60.120.1370">
    <property type="match status" value="1"/>
</dbReference>
<feature type="domain" description="DUF4785" evidence="4">
    <location>
        <begin position="286"/>
        <end position="389"/>
    </location>
</feature>
<dbReference type="EMBL" id="LNYG01000013">
    <property type="protein sequence ID" value="KTD06755.1"/>
    <property type="molecule type" value="Genomic_DNA"/>
</dbReference>
<protein>
    <recommendedName>
        <fullName evidence="9">DUF4785 domain-containing protein</fullName>
    </recommendedName>
</protein>
<reference evidence="6 8" key="2">
    <citation type="submission" date="2016-05" db="EMBL/GenBank/DDBJ databases">
        <authorList>
            <person name="Prochazka B."/>
            <person name="Indra A."/>
            <person name="Hasenberger P."/>
            <person name="Blaschitz M."/>
            <person name="Wagner L."/>
            <person name="Wewalka G."/>
            <person name="Sorschag S."/>
            <person name="Schmid D."/>
            <person name="Ruppitsch W."/>
        </authorList>
    </citation>
    <scope>NUCLEOTIDE SEQUENCE [LARGE SCALE GENOMIC DNA]</scope>
    <source>
        <strain evidence="6 8">974010_12</strain>
    </source>
</reference>
<evidence type="ECO:0000259" key="2">
    <source>
        <dbReference type="Pfam" id="PF16024"/>
    </source>
</evidence>
<keyword evidence="8" id="KW-1185">Reference proteome</keyword>
<accession>A0A0W0UFW2</accession>
<feature type="chain" id="PRO_5006914075" description="DUF4785 domain-containing protein" evidence="1">
    <location>
        <begin position="21"/>
        <end position="393"/>
    </location>
</feature>
<dbReference type="OrthoDB" id="5646881at2"/>
<dbReference type="Gene3D" id="2.60.40.1930">
    <property type="match status" value="1"/>
</dbReference>
<dbReference type="InterPro" id="IPR048295">
    <property type="entry name" value="DUF4785_C"/>
</dbReference>
<feature type="domain" description="DUF4785" evidence="2">
    <location>
        <begin position="35"/>
        <end position="176"/>
    </location>
</feature>
<feature type="domain" description="DUF4785" evidence="3">
    <location>
        <begin position="180"/>
        <end position="282"/>
    </location>
</feature>
<evidence type="ECO:0008006" key="9">
    <source>
        <dbReference type="Google" id="ProtNLM"/>
    </source>
</evidence>
<organism evidence="5 7">
    <name type="scientific">Legionella jamestowniensis</name>
    <dbReference type="NCBI Taxonomy" id="455"/>
    <lineage>
        <taxon>Bacteria</taxon>
        <taxon>Pseudomonadati</taxon>
        <taxon>Pseudomonadota</taxon>
        <taxon>Gammaproteobacteria</taxon>
        <taxon>Legionellales</taxon>
        <taxon>Legionellaceae</taxon>
        <taxon>Legionella</taxon>
    </lineage>
</organism>
<dbReference type="RefSeq" id="WP_058448990.1">
    <property type="nucleotide sequence ID" value="NZ_LNYG01000013.1"/>
</dbReference>
<evidence type="ECO:0000256" key="1">
    <source>
        <dbReference type="SAM" id="SignalP"/>
    </source>
</evidence>
<dbReference type="PATRIC" id="fig|455.5.peg.1009"/>
<dbReference type="Pfam" id="PF20942">
    <property type="entry name" value="DUF4785_2nd"/>
    <property type="match status" value="1"/>
</dbReference>
<dbReference type="STRING" id="455.Ljam_0950"/>
<evidence type="ECO:0000313" key="7">
    <source>
        <dbReference type="Proteomes" id="UP000054715"/>
    </source>
</evidence>
<dbReference type="AlphaFoldDB" id="A0A0W0UFW2"/>
<dbReference type="Pfam" id="PF20943">
    <property type="entry name" value="DUF4785_3rd"/>
    <property type="match status" value="1"/>
</dbReference>
<reference evidence="5 7" key="1">
    <citation type="submission" date="2015-11" db="EMBL/GenBank/DDBJ databases">
        <title>Genomic analysis of 38 Legionella species identifies large and diverse effector repertoires.</title>
        <authorList>
            <person name="Burstein D."/>
            <person name="Amaro F."/>
            <person name="Zusman T."/>
            <person name="Lifshitz Z."/>
            <person name="Cohen O."/>
            <person name="Gilbert J.A."/>
            <person name="Pupko T."/>
            <person name="Shuman H.A."/>
            <person name="Segal G."/>
        </authorList>
    </citation>
    <scope>NUCLEOTIDE SEQUENCE [LARGE SCALE GENOMIC DNA]</scope>
    <source>
        <strain evidence="5 7">JA-26-G1-E2</strain>
    </source>
</reference>
<feature type="signal peptide" evidence="1">
    <location>
        <begin position="1"/>
        <end position="20"/>
    </location>
</feature>
<evidence type="ECO:0000313" key="6">
    <source>
        <dbReference type="EMBL" id="OCH97214.1"/>
    </source>
</evidence>
<evidence type="ECO:0000259" key="4">
    <source>
        <dbReference type="Pfam" id="PF20943"/>
    </source>
</evidence>
<comment type="caution">
    <text evidence="5">The sequence shown here is derived from an EMBL/GenBank/DDBJ whole genome shotgun (WGS) entry which is preliminary data.</text>
</comment>
<dbReference type="EMBL" id="LYOZ01000051">
    <property type="protein sequence ID" value="OCH97214.1"/>
    <property type="molecule type" value="Genomic_DNA"/>
</dbReference>
<dbReference type="Proteomes" id="UP000054715">
    <property type="component" value="Unassembled WGS sequence"/>
</dbReference>
<keyword evidence="1" id="KW-0732">Signal</keyword>
<evidence type="ECO:0000313" key="5">
    <source>
        <dbReference type="EMBL" id="KTD06755.1"/>
    </source>
</evidence>
<evidence type="ECO:0000313" key="8">
    <source>
        <dbReference type="Proteomes" id="UP000093336"/>
    </source>
</evidence>
<dbReference type="InterPro" id="IPR031979">
    <property type="entry name" value="DUF4785_N"/>
</dbReference>
<name>A0A0W0UFW2_9GAMM</name>
<dbReference type="Proteomes" id="UP000093336">
    <property type="component" value="Unassembled WGS sequence"/>
</dbReference>
<sequence>MKSSHLVFLATAVGFTPLFAITLPTQSVVSYECTQCENLSHDDLNSSWATEDEPLNDNVLHQQTSRQYRIKATAQQLNEGIAIHTQAPGAVIHIAKANSTSQTIPSFYIKNSHGKQFNLAEASHLLSQNEALNNTALEGQLLALQFKQELGSGKFILGSNTRLSNDEGSFIIHVFDRNAPTYLSVETNKGRYHYGDKLTVTIHLSDDELNYPIDEITASLINPSGEITSISLEQIRDNLYQGHVDLMSDKNPQGENWYIDVVTSTLLGEQTIIRQAHTAFSYIIPSATIYKIKPIANKPLSFSAKVEVATGSRYALEAVLFGSDNQGKLHPITAVQSAAWLSPGKHALNFSFDSGLKTDYKAPYYLGYLHLIDFGQLKPVYEYNTPIELASLG</sequence>